<dbReference type="SUPFAM" id="SSF103481">
    <property type="entry name" value="Multidrug resistance efflux transporter EmrE"/>
    <property type="match status" value="1"/>
</dbReference>
<dbReference type="KEGG" id="paun:MJA45_26280"/>
<reference evidence="9 10" key="1">
    <citation type="submission" date="2022-02" db="EMBL/GenBank/DDBJ databases">
        <title>Paenibacillus sp. MBLB1776 Whole Genome Shotgun Sequencing.</title>
        <authorList>
            <person name="Hwang C.Y."/>
            <person name="Cho E.-S."/>
            <person name="Seo M.-J."/>
        </authorList>
    </citation>
    <scope>NUCLEOTIDE SEQUENCE [LARGE SCALE GENOMIC DNA]</scope>
    <source>
        <strain evidence="9 10">MBLB1776</strain>
    </source>
</reference>
<dbReference type="InterPro" id="IPR037185">
    <property type="entry name" value="EmrE-like"/>
</dbReference>
<evidence type="ECO:0000256" key="3">
    <source>
        <dbReference type="ARBA" id="ARBA00022475"/>
    </source>
</evidence>
<dbReference type="GO" id="GO:0005886">
    <property type="term" value="C:plasma membrane"/>
    <property type="evidence" value="ECO:0007669"/>
    <property type="project" value="UniProtKB-SubCell"/>
</dbReference>
<proteinExistence type="inferred from homology"/>
<evidence type="ECO:0000256" key="4">
    <source>
        <dbReference type="ARBA" id="ARBA00022692"/>
    </source>
</evidence>
<keyword evidence="6 8" id="KW-0472">Membrane</keyword>
<evidence type="ECO:0000313" key="9">
    <source>
        <dbReference type="EMBL" id="WNQ11068.1"/>
    </source>
</evidence>
<dbReference type="Pfam" id="PF00893">
    <property type="entry name" value="Multi_Drug_Res"/>
    <property type="match status" value="1"/>
</dbReference>
<evidence type="ECO:0000256" key="7">
    <source>
        <dbReference type="RuleBase" id="RU003942"/>
    </source>
</evidence>
<dbReference type="RefSeq" id="WP_315604844.1">
    <property type="nucleotide sequence ID" value="NZ_CP130318.1"/>
</dbReference>
<feature type="transmembrane region" description="Helical" evidence="8">
    <location>
        <begin position="83"/>
        <end position="102"/>
    </location>
</feature>
<dbReference type="Gene3D" id="1.10.3730.20">
    <property type="match status" value="1"/>
</dbReference>
<evidence type="ECO:0000313" key="10">
    <source>
        <dbReference type="Proteomes" id="UP001305702"/>
    </source>
</evidence>
<dbReference type="FunFam" id="1.10.3730.20:FF:000001">
    <property type="entry name" value="Quaternary ammonium compound resistance transporter SugE"/>
    <property type="match status" value="1"/>
</dbReference>
<evidence type="ECO:0000256" key="2">
    <source>
        <dbReference type="ARBA" id="ARBA00022448"/>
    </source>
</evidence>
<evidence type="ECO:0000256" key="6">
    <source>
        <dbReference type="ARBA" id="ARBA00023136"/>
    </source>
</evidence>
<accession>A0AA96RFB1</accession>
<keyword evidence="4 7" id="KW-0812">Transmembrane</keyword>
<dbReference type="InterPro" id="IPR000390">
    <property type="entry name" value="Small_drug/metabolite_transptr"/>
</dbReference>
<feature type="transmembrane region" description="Helical" evidence="8">
    <location>
        <begin position="58"/>
        <end position="77"/>
    </location>
</feature>
<evidence type="ECO:0000256" key="8">
    <source>
        <dbReference type="SAM" id="Phobius"/>
    </source>
</evidence>
<dbReference type="EMBL" id="CP130318">
    <property type="protein sequence ID" value="WNQ11068.1"/>
    <property type="molecule type" value="Genomic_DNA"/>
</dbReference>
<dbReference type="AlphaFoldDB" id="A0AA96RFB1"/>
<evidence type="ECO:0000256" key="5">
    <source>
        <dbReference type="ARBA" id="ARBA00022989"/>
    </source>
</evidence>
<dbReference type="InterPro" id="IPR045324">
    <property type="entry name" value="Small_multidrug_res"/>
</dbReference>
<name>A0AA96RFB1_9BACL</name>
<comment type="similarity">
    <text evidence="7">Belongs to the drug/metabolite transporter (DMT) superfamily. Small multidrug resistance (SMR) (TC 2.A.7.1) family.</text>
</comment>
<organism evidence="9 10">
    <name type="scientific">Paenibacillus aurantius</name>
    <dbReference type="NCBI Taxonomy" id="2918900"/>
    <lineage>
        <taxon>Bacteria</taxon>
        <taxon>Bacillati</taxon>
        <taxon>Bacillota</taxon>
        <taxon>Bacilli</taxon>
        <taxon>Bacillales</taxon>
        <taxon>Paenibacillaceae</taxon>
        <taxon>Paenibacillus</taxon>
    </lineage>
</organism>
<dbReference type="PANTHER" id="PTHR30561">
    <property type="entry name" value="SMR FAMILY PROTON-DEPENDENT DRUG EFFLUX TRANSPORTER SUGE"/>
    <property type="match status" value="1"/>
</dbReference>
<protein>
    <submittedName>
        <fullName evidence="9">Multidrug efflux SMR transporter</fullName>
    </submittedName>
</protein>
<evidence type="ECO:0000256" key="1">
    <source>
        <dbReference type="ARBA" id="ARBA00004651"/>
    </source>
</evidence>
<keyword evidence="3" id="KW-1003">Cell membrane</keyword>
<comment type="subcellular location">
    <subcellularLocation>
        <location evidence="1 7">Cell membrane</location>
        <topology evidence="1 7">Multi-pass membrane protein</topology>
    </subcellularLocation>
</comment>
<dbReference type="Proteomes" id="UP001305702">
    <property type="component" value="Chromosome"/>
</dbReference>
<sequence>MNRSWLYVLTGAFFEVVWVSGLKHSEGPLAWAATILGIYISFHLLIKASRKLPVGTVYAVFTGLGTAGTVLAEWLVFGEPLHFLKVFFILLLLTGVFGLKFVTGDPDKEGAVT</sequence>
<keyword evidence="2" id="KW-0813">Transport</keyword>
<dbReference type="GO" id="GO:0022857">
    <property type="term" value="F:transmembrane transporter activity"/>
    <property type="evidence" value="ECO:0007669"/>
    <property type="project" value="InterPro"/>
</dbReference>
<keyword evidence="10" id="KW-1185">Reference proteome</keyword>
<dbReference type="PANTHER" id="PTHR30561:SF7">
    <property type="entry name" value="GUANIDINIUM EFFLUX SYSTEM SUBUNIT GDNC-RELATED"/>
    <property type="match status" value="1"/>
</dbReference>
<feature type="transmembrane region" description="Helical" evidence="8">
    <location>
        <begin position="29"/>
        <end position="46"/>
    </location>
</feature>
<keyword evidence="5 8" id="KW-1133">Transmembrane helix</keyword>
<gene>
    <name evidence="9" type="ORF">MJA45_26280</name>
</gene>